<reference evidence="1" key="1">
    <citation type="submission" date="2021-01" db="EMBL/GenBank/DDBJ databases">
        <authorList>
            <person name="Corre E."/>
            <person name="Pelletier E."/>
            <person name="Niang G."/>
            <person name="Scheremetjew M."/>
            <person name="Finn R."/>
            <person name="Kale V."/>
            <person name="Holt S."/>
            <person name="Cochrane G."/>
            <person name="Meng A."/>
            <person name="Brown T."/>
            <person name="Cohen L."/>
        </authorList>
    </citation>
    <scope>NUCLEOTIDE SEQUENCE</scope>
    <source>
        <strain evidence="1">CCMP1381</strain>
    </source>
</reference>
<dbReference type="AlphaFoldDB" id="A0A7S2AV75"/>
<accession>A0A7S2AV75</accession>
<sequence length="352" mass="39472">MPGKVIGCRGVVAHPEDSDEWWFLVLDKDGDLAELNYGETAMAIEGGRSYKTHFERVAEVLPATPMDPRVKWRSVDYLRQLLVVFGKTDPNDTVLVLNRAEISEGAVCVQKKNDRYIATIATCNNYFRGRPTEDGDEIAVVNTFASCSPKGGTGDVGHLTSSFIDMAWTDQRHYHKTEDRDDVRYLHIKRPGAGGENAVEEWRRRLDSTKHGTTGGSKAQVDSDQAGDQNLPVAVSSMAFVNPWASSCYLKLKAPGFYASVCGNFSNVRNSRKLIRVKISTLASFYEYLFSTGVENGHFAAMPMTQYHPRLTVPLGVVRRRESEYSVVWAARQLLKEEKRKARKAKQARKEN</sequence>
<dbReference type="EMBL" id="HBGS01006881">
    <property type="protein sequence ID" value="CAD9378660.1"/>
    <property type="molecule type" value="Transcribed_RNA"/>
</dbReference>
<protein>
    <submittedName>
        <fullName evidence="1">Uncharacterized protein</fullName>
    </submittedName>
</protein>
<organism evidence="1">
    <name type="scientific">Octactis speculum</name>
    <dbReference type="NCBI Taxonomy" id="3111310"/>
    <lineage>
        <taxon>Eukaryota</taxon>
        <taxon>Sar</taxon>
        <taxon>Stramenopiles</taxon>
        <taxon>Ochrophyta</taxon>
        <taxon>Dictyochophyceae</taxon>
        <taxon>Dictyochales</taxon>
        <taxon>Dictyochaceae</taxon>
        <taxon>Octactis</taxon>
    </lineage>
</organism>
<proteinExistence type="predicted"/>
<evidence type="ECO:0000313" key="1">
    <source>
        <dbReference type="EMBL" id="CAD9378660.1"/>
    </source>
</evidence>
<name>A0A7S2AV75_9STRA</name>
<gene>
    <name evidence="1" type="ORF">DSPE1174_LOCUS3625</name>
</gene>